<reference evidence="2" key="1">
    <citation type="submission" date="2014-06" db="EMBL/GenBank/DDBJ databases">
        <title>Draft genome sequence of C. testosteroni WDL7.</title>
        <authorList>
            <person name="Wu Y."/>
            <person name="Seshan H."/>
            <person name="Arumugam K."/>
        </authorList>
    </citation>
    <scope>NUCLEOTIDE SEQUENCE [LARGE SCALE GENOMIC DNA]</scope>
    <source>
        <strain evidence="2">WDL7</strain>
    </source>
</reference>
<name>A0A0L7N532_COMTE</name>
<sequence>MRLSYRLGVTLQSSRPPFCGRLTQSVSHSMSVSLYLADQANLQTPCREISPVTFNDDGYYWFLYRYFESANLERHKGELIDLYGGGVIEGYQLHRLRTELEQAMQDVAHKPDSWQVLVGWQGGSVSAETEDWRKVEKLEVLHLITSLLALISSSSATRKLVCDGD</sequence>
<gene>
    <name evidence="1" type="ORF">GL58_23720</name>
</gene>
<dbReference type="Proteomes" id="UP000037442">
    <property type="component" value="Unassembled WGS sequence"/>
</dbReference>
<protein>
    <submittedName>
        <fullName evidence="1">Uncharacterized protein</fullName>
    </submittedName>
</protein>
<accession>A0A0L7N532</accession>
<dbReference type="EMBL" id="JNVD01000007">
    <property type="protein sequence ID" value="KOC29110.1"/>
    <property type="molecule type" value="Genomic_DNA"/>
</dbReference>
<evidence type="ECO:0000313" key="2">
    <source>
        <dbReference type="Proteomes" id="UP000037442"/>
    </source>
</evidence>
<comment type="caution">
    <text evidence="1">The sequence shown here is derived from an EMBL/GenBank/DDBJ whole genome shotgun (WGS) entry which is preliminary data.</text>
</comment>
<proteinExistence type="predicted"/>
<dbReference type="AlphaFoldDB" id="A0A0L7N532"/>
<evidence type="ECO:0000313" key="1">
    <source>
        <dbReference type="EMBL" id="KOC29110.1"/>
    </source>
</evidence>
<dbReference type="PATRIC" id="fig|285.49.peg.4920"/>
<organism evidence="1 2">
    <name type="scientific">Comamonas testosteroni</name>
    <name type="common">Pseudomonas testosteroni</name>
    <dbReference type="NCBI Taxonomy" id="285"/>
    <lineage>
        <taxon>Bacteria</taxon>
        <taxon>Pseudomonadati</taxon>
        <taxon>Pseudomonadota</taxon>
        <taxon>Betaproteobacteria</taxon>
        <taxon>Burkholderiales</taxon>
        <taxon>Comamonadaceae</taxon>
        <taxon>Comamonas</taxon>
    </lineage>
</organism>